<evidence type="ECO:0000259" key="2">
    <source>
        <dbReference type="PROSITE" id="PS51186"/>
    </source>
</evidence>
<proteinExistence type="predicted"/>
<dbReference type="GO" id="GO:0016746">
    <property type="term" value="F:acyltransferase activity"/>
    <property type="evidence" value="ECO:0007669"/>
    <property type="project" value="UniProtKB-KW"/>
</dbReference>
<keyword evidence="3" id="KW-0012">Acyltransferase</keyword>
<dbReference type="EMBL" id="JBHTAC010000035">
    <property type="protein sequence ID" value="MFC7246167.1"/>
    <property type="molecule type" value="Genomic_DNA"/>
</dbReference>
<comment type="caution">
    <text evidence="3">The sequence shown here is derived from an EMBL/GenBank/DDBJ whole genome shotgun (WGS) entry which is preliminary data.</text>
</comment>
<dbReference type="Pfam" id="PF00583">
    <property type="entry name" value="Acetyltransf_1"/>
    <property type="match status" value="1"/>
</dbReference>
<dbReference type="CDD" id="cd04301">
    <property type="entry name" value="NAT_SF"/>
    <property type="match status" value="1"/>
</dbReference>
<feature type="domain" description="N-acetyltransferase" evidence="2">
    <location>
        <begin position="1"/>
        <end position="153"/>
    </location>
</feature>
<evidence type="ECO:0000313" key="3">
    <source>
        <dbReference type="EMBL" id="MFC7246167.1"/>
    </source>
</evidence>
<evidence type="ECO:0000313" key="4">
    <source>
        <dbReference type="Proteomes" id="UP001596392"/>
    </source>
</evidence>
<keyword evidence="4" id="KW-1185">Reference proteome</keyword>
<sequence>MGLRGYAGPDDDEQIERVRRAALAIDGDVWLPGPDGDLPTEARVVAQDAGEIVGFGRLDRWTEDDGTEMFLVAGFVQPTHRGRGHGTAMLRRLEAYAGTLGSGAPFQVLGGNADDSQPGSRQLLLNHGYRVAFTVVDLSRPVAAADEPAAPTPGLEVRPVLAEHHPRIHAAIAECFTDSRLGFVSVDYDTYFAGVRDTELWAVAWDGDEIAGLVFSEREGDGVGVATIRTVAENPNRTVQLYERAGYQVIRRMPRYRRPLAPPRPDRTAQIRLRRSR</sequence>
<protein>
    <submittedName>
        <fullName evidence="3">GNAT family N-acetyltransferase</fullName>
        <ecNumber evidence="3">2.3.1.-</ecNumber>
    </submittedName>
</protein>
<reference evidence="4" key="1">
    <citation type="journal article" date="2019" name="Int. J. Syst. Evol. Microbiol.">
        <title>The Global Catalogue of Microorganisms (GCM) 10K type strain sequencing project: providing services to taxonomists for standard genome sequencing and annotation.</title>
        <authorList>
            <consortium name="The Broad Institute Genomics Platform"/>
            <consortium name="The Broad Institute Genome Sequencing Center for Infectious Disease"/>
            <person name="Wu L."/>
            <person name="Ma J."/>
        </authorList>
    </citation>
    <scope>NUCLEOTIDE SEQUENCE [LARGE SCALE GENOMIC DNA]</scope>
    <source>
        <strain evidence="4">CGMCC 1.9106</strain>
    </source>
</reference>
<dbReference type="InterPro" id="IPR016181">
    <property type="entry name" value="Acyl_CoA_acyltransferase"/>
</dbReference>
<evidence type="ECO:0000256" key="1">
    <source>
        <dbReference type="SAM" id="MobiDB-lite"/>
    </source>
</evidence>
<dbReference type="Gene3D" id="3.40.630.30">
    <property type="match status" value="1"/>
</dbReference>
<dbReference type="RefSeq" id="WP_376809021.1">
    <property type="nucleotide sequence ID" value="NZ_JBHTAC010000035.1"/>
</dbReference>
<gene>
    <name evidence="3" type="ORF">ACFQO7_27145</name>
</gene>
<dbReference type="EC" id="2.3.1.-" evidence="3"/>
<dbReference type="InterPro" id="IPR000182">
    <property type="entry name" value="GNAT_dom"/>
</dbReference>
<dbReference type="PROSITE" id="PS51186">
    <property type="entry name" value="GNAT"/>
    <property type="match status" value="1"/>
</dbReference>
<name>A0ABW2H1L1_9ACTN</name>
<accession>A0ABW2H1L1</accession>
<keyword evidence="3" id="KW-0808">Transferase</keyword>
<dbReference type="SUPFAM" id="SSF55729">
    <property type="entry name" value="Acyl-CoA N-acyltransferases (Nat)"/>
    <property type="match status" value="2"/>
</dbReference>
<feature type="region of interest" description="Disordered" evidence="1">
    <location>
        <begin position="257"/>
        <end position="277"/>
    </location>
</feature>
<dbReference type="Proteomes" id="UP001596392">
    <property type="component" value="Unassembled WGS sequence"/>
</dbReference>
<organism evidence="3 4">
    <name type="scientific">Catellatospora aurea</name>
    <dbReference type="NCBI Taxonomy" id="1337874"/>
    <lineage>
        <taxon>Bacteria</taxon>
        <taxon>Bacillati</taxon>
        <taxon>Actinomycetota</taxon>
        <taxon>Actinomycetes</taxon>
        <taxon>Micromonosporales</taxon>
        <taxon>Micromonosporaceae</taxon>
        <taxon>Catellatospora</taxon>
    </lineage>
</organism>